<evidence type="ECO:0000313" key="4">
    <source>
        <dbReference type="Proteomes" id="UP000184267"/>
    </source>
</evidence>
<name>A0A1M2W149_TRAPU</name>
<proteinExistence type="predicted"/>
<evidence type="ECO:0000259" key="2">
    <source>
        <dbReference type="Pfam" id="PF20152"/>
    </source>
</evidence>
<feature type="domain" description="DUF6534" evidence="2">
    <location>
        <begin position="6"/>
        <end position="67"/>
    </location>
</feature>
<dbReference type="OrthoDB" id="2732296at2759"/>
<comment type="caution">
    <text evidence="3">The sequence shown here is derived from an EMBL/GenBank/DDBJ whole genome shotgun (WGS) entry which is preliminary data.</text>
</comment>
<organism evidence="3 4">
    <name type="scientific">Trametes pubescens</name>
    <name type="common">White-rot fungus</name>
    <dbReference type="NCBI Taxonomy" id="154538"/>
    <lineage>
        <taxon>Eukaryota</taxon>
        <taxon>Fungi</taxon>
        <taxon>Dikarya</taxon>
        <taxon>Basidiomycota</taxon>
        <taxon>Agaricomycotina</taxon>
        <taxon>Agaricomycetes</taxon>
        <taxon>Polyporales</taxon>
        <taxon>Polyporaceae</taxon>
        <taxon>Trametes</taxon>
    </lineage>
</organism>
<dbReference type="InterPro" id="IPR045339">
    <property type="entry name" value="DUF6534"/>
</dbReference>
<keyword evidence="1" id="KW-0812">Transmembrane</keyword>
<evidence type="ECO:0000313" key="3">
    <source>
        <dbReference type="EMBL" id="OJT13595.1"/>
    </source>
</evidence>
<dbReference type="AlphaFoldDB" id="A0A1M2W149"/>
<evidence type="ECO:0000256" key="1">
    <source>
        <dbReference type="SAM" id="Phobius"/>
    </source>
</evidence>
<protein>
    <recommendedName>
        <fullName evidence="2">DUF6534 domain-containing protein</fullName>
    </recommendedName>
</protein>
<feature type="transmembrane region" description="Helical" evidence="1">
    <location>
        <begin position="15"/>
        <end position="37"/>
    </location>
</feature>
<dbReference type="EMBL" id="MNAD01000382">
    <property type="protein sequence ID" value="OJT13595.1"/>
    <property type="molecule type" value="Genomic_DNA"/>
</dbReference>
<feature type="transmembrane region" description="Helical" evidence="1">
    <location>
        <begin position="43"/>
        <end position="64"/>
    </location>
</feature>
<gene>
    <name evidence="3" type="ORF">TRAPUB_9860</name>
</gene>
<keyword evidence="1" id="KW-0472">Membrane</keyword>
<keyword evidence="1" id="KW-1133">Transmembrane helix</keyword>
<accession>A0A1M2W149</accession>
<dbReference type="Pfam" id="PF20152">
    <property type="entry name" value="DUF6534"/>
    <property type="match status" value="1"/>
</dbReference>
<dbReference type="Proteomes" id="UP000184267">
    <property type="component" value="Unassembled WGS sequence"/>
</dbReference>
<reference evidence="3 4" key="1">
    <citation type="submission" date="2016-10" db="EMBL/GenBank/DDBJ databases">
        <title>Genome sequence of the basidiomycete white-rot fungus Trametes pubescens.</title>
        <authorList>
            <person name="Makela M.R."/>
            <person name="Granchi Z."/>
            <person name="Peng M."/>
            <person name="De Vries R.P."/>
            <person name="Grigoriev I."/>
            <person name="Riley R."/>
            <person name="Hilden K."/>
        </authorList>
    </citation>
    <scope>NUCLEOTIDE SEQUENCE [LARGE SCALE GENOMIC DNA]</scope>
    <source>
        <strain evidence="3 4">FBCC735</strain>
    </source>
</reference>
<dbReference type="STRING" id="154538.A0A1M2W149"/>
<sequence>MSSVTHRTDHLANKLTFWAINIGALTSIVDVLVLAFSEATSNLIFLALYTVVGNLYSNSLLATLNIRIYARTQVLGEDGTSLPLASIKFNSGKVTTGPGGSTTMFPSGESRATLPDLPEATVRHATGSESRTTTDSMDMRVRQFRKGELTKQTTLSSV</sequence>
<keyword evidence="4" id="KW-1185">Reference proteome</keyword>